<reference evidence="1" key="1">
    <citation type="journal article" date="2021" name="Mol. Ecol. Resour.">
        <title>Apolygus lucorum genome provides insights into omnivorousness and mesophyll feeding.</title>
        <authorList>
            <person name="Liu Y."/>
            <person name="Liu H."/>
            <person name="Wang H."/>
            <person name="Huang T."/>
            <person name="Liu B."/>
            <person name="Yang B."/>
            <person name="Yin L."/>
            <person name="Li B."/>
            <person name="Zhang Y."/>
            <person name="Zhang S."/>
            <person name="Jiang F."/>
            <person name="Zhang X."/>
            <person name="Ren Y."/>
            <person name="Wang B."/>
            <person name="Wang S."/>
            <person name="Lu Y."/>
            <person name="Wu K."/>
            <person name="Fan W."/>
            <person name="Wang G."/>
        </authorList>
    </citation>
    <scope>NUCLEOTIDE SEQUENCE</scope>
    <source>
        <strain evidence="1">12Hb</strain>
    </source>
</reference>
<gene>
    <name evidence="1" type="ORF">GE061_014404</name>
</gene>
<evidence type="ECO:0000313" key="1">
    <source>
        <dbReference type="EMBL" id="KAF6211287.1"/>
    </source>
</evidence>
<comment type="caution">
    <text evidence="1">The sequence shown here is derived from an EMBL/GenBank/DDBJ whole genome shotgun (WGS) entry which is preliminary data.</text>
</comment>
<sequence length="92" mass="10562">MATLDFFNGRKKKKRFLLEDVDGLVCAVIFLKHGCTNFAFILEGPQGMREYCGDCLALRHRTCSLHQTWKWLHQTIDIHNHMISLASIATQA</sequence>
<dbReference type="AlphaFoldDB" id="A0A8S9XQR5"/>
<keyword evidence="2" id="KW-1185">Reference proteome</keyword>
<organism evidence="1 2">
    <name type="scientific">Apolygus lucorum</name>
    <name type="common">Small green plant bug</name>
    <name type="synonym">Lygocoris lucorum</name>
    <dbReference type="NCBI Taxonomy" id="248454"/>
    <lineage>
        <taxon>Eukaryota</taxon>
        <taxon>Metazoa</taxon>
        <taxon>Ecdysozoa</taxon>
        <taxon>Arthropoda</taxon>
        <taxon>Hexapoda</taxon>
        <taxon>Insecta</taxon>
        <taxon>Pterygota</taxon>
        <taxon>Neoptera</taxon>
        <taxon>Paraneoptera</taxon>
        <taxon>Hemiptera</taxon>
        <taxon>Heteroptera</taxon>
        <taxon>Panheteroptera</taxon>
        <taxon>Cimicomorpha</taxon>
        <taxon>Miridae</taxon>
        <taxon>Mirini</taxon>
        <taxon>Apolygus</taxon>
    </lineage>
</organism>
<dbReference type="OrthoDB" id="6649254at2759"/>
<accession>A0A8S9XQR5</accession>
<proteinExistence type="predicted"/>
<dbReference type="EMBL" id="WIXP02000005">
    <property type="protein sequence ID" value="KAF6211287.1"/>
    <property type="molecule type" value="Genomic_DNA"/>
</dbReference>
<name>A0A8S9XQR5_APOLU</name>
<dbReference type="Proteomes" id="UP000466442">
    <property type="component" value="Linkage Group LG5"/>
</dbReference>
<protein>
    <submittedName>
        <fullName evidence="1">Uncharacterized protein</fullName>
    </submittedName>
</protein>
<evidence type="ECO:0000313" key="2">
    <source>
        <dbReference type="Proteomes" id="UP000466442"/>
    </source>
</evidence>